<dbReference type="GO" id="GO:0016740">
    <property type="term" value="F:transferase activity"/>
    <property type="evidence" value="ECO:0007669"/>
    <property type="project" value="UniProtKB-KW"/>
</dbReference>
<dbReference type="InterPro" id="IPR000462">
    <property type="entry name" value="CDP-OH_P_trans"/>
</dbReference>
<accession>A0ABW8AMX4</accession>
<dbReference type="InterPro" id="IPR043130">
    <property type="entry name" value="CDP-OH_PTrfase_TM_dom"/>
</dbReference>
<gene>
    <name evidence="4" type="ORF">ACIB24_11700</name>
</gene>
<evidence type="ECO:0000313" key="4">
    <source>
        <dbReference type="EMBL" id="MFI7587728.1"/>
    </source>
</evidence>
<dbReference type="EMBL" id="JBITLV010000003">
    <property type="protein sequence ID" value="MFI7587728.1"/>
    <property type="molecule type" value="Genomic_DNA"/>
</dbReference>
<evidence type="ECO:0000256" key="3">
    <source>
        <dbReference type="SAM" id="Phobius"/>
    </source>
</evidence>
<name>A0ABW8AMX4_9ACTN</name>
<dbReference type="Proteomes" id="UP001612915">
    <property type="component" value="Unassembled WGS sequence"/>
</dbReference>
<proteinExistence type="inferred from homology"/>
<comment type="caution">
    <text evidence="4">The sequence shown here is derived from an EMBL/GenBank/DDBJ whole genome shotgun (WGS) entry which is preliminary data.</text>
</comment>
<protein>
    <submittedName>
        <fullName evidence="4">CDP-alcohol phosphatidyltransferase family protein</fullName>
        <ecNumber evidence="4">2.7.8.-</ecNumber>
    </submittedName>
</protein>
<feature type="transmembrane region" description="Helical" evidence="3">
    <location>
        <begin position="108"/>
        <end position="130"/>
    </location>
</feature>
<evidence type="ECO:0000256" key="2">
    <source>
        <dbReference type="RuleBase" id="RU003750"/>
    </source>
</evidence>
<dbReference type="PROSITE" id="PS00379">
    <property type="entry name" value="CDP_ALCOHOL_P_TRANSF"/>
    <property type="match status" value="1"/>
</dbReference>
<evidence type="ECO:0000256" key="1">
    <source>
        <dbReference type="ARBA" id="ARBA00022679"/>
    </source>
</evidence>
<dbReference type="EC" id="2.7.8.-" evidence="4"/>
<comment type="similarity">
    <text evidence="2">Belongs to the CDP-alcohol phosphatidyltransferase class-I family.</text>
</comment>
<reference evidence="4 5" key="1">
    <citation type="submission" date="2024-10" db="EMBL/GenBank/DDBJ databases">
        <title>The Natural Products Discovery Center: Release of the First 8490 Sequenced Strains for Exploring Actinobacteria Biosynthetic Diversity.</title>
        <authorList>
            <person name="Kalkreuter E."/>
            <person name="Kautsar S.A."/>
            <person name="Yang D."/>
            <person name="Bader C.D."/>
            <person name="Teijaro C.N."/>
            <person name="Fluegel L."/>
            <person name="Davis C.M."/>
            <person name="Simpson J.R."/>
            <person name="Lauterbach L."/>
            <person name="Steele A.D."/>
            <person name="Gui C."/>
            <person name="Meng S."/>
            <person name="Li G."/>
            <person name="Viehrig K."/>
            <person name="Ye F."/>
            <person name="Su P."/>
            <person name="Kiefer A.F."/>
            <person name="Nichols A."/>
            <person name="Cepeda A.J."/>
            <person name="Yan W."/>
            <person name="Fan B."/>
            <person name="Jiang Y."/>
            <person name="Adhikari A."/>
            <person name="Zheng C.-J."/>
            <person name="Schuster L."/>
            <person name="Cowan T.M."/>
            <person name="Smanski M.J."/>
            <person name="Chevrette M.G."/>
            <person name="De Carvalho L.P.S."/>
            <person name="Shen B."/>
        </authorList>
    </citation>
    <scope>NUCLEOTIDE SEQUENCE [LARGE SCALE GENOMIC DNA]</scope>
    <source>
        <strain evidence="4 5">NPDC049639</strain>
    </source>
</reference>
<keyword evidence="5" id="KW-1185">Reference proteome</keyword>
<organism evidence="4 5">
    <name type="scientific">Spongisporangium articulatum</name>
    <dbReference type="NCBI Taxonomy" id="3362603"/>
    <lineage>
        <taxon>Bacteria</taxon>
        <taxon>Bacillati</taxon>
        <taxon>Actinomycetota</taxon>
        <taxon>Actinomycetes</taxon>
        <taxon>Kineosporiales</taxon>
        <taxon>Kineosporiaceae</taxon>
        <taxon>Spongisporangium</taxon>
    </lineage>
</organism>
<keyword evidence="3" id="KW-0812">Transmembrane</keyword>
<dbReference type="Pfam" id="PF01066">
    <property type="entry name" value="CDP-OH_P_transf"/>
    <property type="match status" value="1"/>
</dbReference>
<dbReference type="RefSeq" id="WP_398279945.1">
    <property type="nucleotide sequence ID" value="NZ_JBITLV010000003.1"/>
</dbReference>
<keyword evidence="3" id="KW-0472">Membrane</keyword>
<evidence type="ECO:0000313" key="5">
    <source>
        <dbReference type="Proteomes" id="UP001612915"/>
    </source>
</evidence>
<dbReference type="Gene3D" id="1.20.120.1760">
    <property type="match status" value="1"/>
</dbReference>
<feature type="transmembrane region" description="Helical" evidence="3">
    <location>
        <begin position="160"/>
        <end position="184"/>
    </location>
</feature>
<keyword evidence="3" id="KW-1133">Transmembrane helix</keyword>
<dbReference type="InterPro" id="IPR048254">
    <property type="entry name" value="CDP_ALCOHOL_P_TRANSF_CS"/>
</dbReference>
<sequence>MDKAVKSVAVPRWPATAEPVTTLANAVTLVRTVVAVALGVAAIAQGSLELVGIGYAVYWVGDIADGAVARLRGEETRHGAVFDILSDRACTSILAAGYLSIRPESAPALAVFLLQFMVLDCLLSLSFLHWEILGPNDFHAVDPVVYKLNWSPPAKALNTAAVIILLLAHLVWVAAALALVVAAVKAWSGRRVLRLLAERTPAELATVV</sequence>
<keyword evidence="1 2" id="KW-0808">Transferase</keyword>